<protein>
    <submittedName>
        <fullName evidence="1">Uncharacterized protein</fullName>
    </submittedName>
</protein>
<sequence length="270" mass="30170">MFKQITIVQLTDMNPLFDIRLSWPEVSLKKTACYSNMALLASAGLLAEAEGLADVILTKSHEPKANMIVLPVYYQRRGHNNVVEVLGDLSSSHYEEISQLLVDFDYNISQSGQFWSLKSDWRHVFSEDVVSIASQLPHVAAQEIEMALYSHPANIAREARQQRPVSGLWFLNRSPGKVFKMSVVSNVKMLPLLTDVSSVEAWLENPVPGVMIVLGSEAGDCQLERVKEEVLALLETGRCAQVRLVQPGVDYYYSAHLFASLCARLKVVFS</sequence>
<proteinExistence type="predicted"/>
<dbReference type="RefSeq" id="WP_258569668.1">
    <property type="nucleotide sequence ID" value="NZ_JAKUDN010000002.1"/>
</dbReference>
<evidence type="ECO:0000313" key="1">
    <source>
        <dbReference type="EMBL" id="MCP8352562.1"/>
    </source>
</evidence>
<keyword evidence="2" id="KW-1185">Reference proteome</keyword>
<organism evidence="1 2">
    <name type="scientific">Candidatus Synchoanobacter obligatus</name>
    <dbReference type="NCBI Taxonomy" id="2919597"/>
    <lineage>
        <taxon>Bacteria</taxon>
        <taxon>Pseudomonadati</taxon>
        <taxon>Pseudomonadota</taxon>
        <taxon>Gammaproteobacteria</taxon>
        <taxon>Candidatus Comchoanobacterales</taxon>
        <taxon>Candidatus Comchoanobacteraceae</taxon>
        <taxon>Candidatus Synchoanobacter</taxon>
    </lineage>
</organism>
<evidence type="ECO:0000313" key="2">
    <source>
        <dbReference type="Proteomes" id="UP001320768"/>
    </source>
</evidence>
<name>A0ABT1L5Z1_9GAMM</name>
<reference evidence="1 2" key="1">
    <citation type="journal article" date="2022" name="Nat. Microbiol.">
        <title>The microbiome of a bacterivorous marine choanoflagellate contains a resource-demanding obligate bacterial associate.</title>
        <authorList>
            <person name="Needham D.M."/>
            <person name="Poirier C."/>
            <person name="Bachy C."/>
            <person name="George E.E."/>
            <person name="Wilken S."/>
            <person name="Yung C.C.M."/>
            <person name="Limardo A.J."/>
            <person name="Morando M."/>
            <person name="Sudek L."/>
            <person name="Malmstrom R.R."/>
            <person name="Keeling P.J."/>
            <person name="Santoro A.E."/>
            <person name="Worden A.Z."/>
        </authorList>
    </citation>
    <scope>NUCLEOTIDE SEQUENCE [LARGE SCALE GENOMIC DNA]</scope>
    <source>
        <strain evidence="1 2">Comchoano-2</strain>
    </source>
</reference>
<dbReference type="Proteomes" id="UP001320768">
    <property type="component" value="Unassembled WGS sequence"/>
</dbReference>
<accession>A0ABT1L5Z1</accession>
<dbReference type="EMBL" id="JAKUDN010000002">
    <property type="protein sequence ID" value="MCP8352562.1"/>
    <property type="molecule type" value="Genomic_DNA"/>
</dbReference>
<comment type="caution">
    <text evidence="1">The sequence shown here is derived from an EMBL/GenBank/DDBJ whole genome shotgun (WGS) entry which is preliminary data.</text>
</comment>
<gene>
    <name evidence="1" type="ORF">MKS91_04590</name>
</gene>